<evidence type="ECO:0000313" key="2">
    <source>
        <dbReference type="EMBL" id="MDI6447500.1"/>
    </source>
</evidence>
<dbReference type="AlphaFoldDB" id="A0AAW6TSC4"/>
<gene>
    <name evidence="2" type="ORF">QJ522_00470</name>
</gene>
<dbReference type="Proteomes" id="UP001431776">
    <property type="component" value="Unassembled WGS sequence"/>
</dbReference>
<comment type="caution">
    <text evidence="2">The sequence shown here is derived from an EMBL/GenBank/DDBJ whole genome shotgun (WGS) entry which is preliminary data.</text>
</comment>
<feature type="compositionally biased region" description="Acidic residues" evidence="1">
    <location>
        <begin position="1"/>
        <end position="10"/>
    </location>
</feature>
<sequence>MGYSQDDDNPDFPAGTSGASVTSTYGDNITQSDIDAGYYGAAGGPTPNVLVWNDYETIYVKVGDDGYGDLPSVLCSPYNWYMIEFKTDNNHLIDLYGFEMATRADEGAQITVDLLIDGQLVKRLSPHIFGKAIVDGLGRVHFDTSDAQGESGTYGFGTITGRHLGIRIWPNPLGEDVGITNIHFSQREDFQSFAPAPAPETTDVSLDTASLAWTSHDDVAYDVWFGTTADLAGVTPVRTAESALDLADTARPPNWRSSVGSGSVTISGNMSTACRTADRAPTIAQAREMSPDAETVAHDSIAKGFAVRDRQVRAIGKTLRHSLAMAYDYELPVDMRSPQRSSLRCPLRLATYVEDEPLLLLVVPLRGRAGTGGSGRWTEACAAREDRAPPAYRSQWLAPLDYGRFVGRRRFRSGNGRAVCGVLGAGRLRLGAVPGGDVPVGLGVPPPPLVSRPVSHRPDRSTVDVGAASFPTDIDKAGGAIALCHG</sequence>
<organism evidence="2 3">
    <name type="scientific">Anaerobaca lacustris</name>
    <dbReference type="NCBI Taxonomy" id="3044600"/>
    <lineage>
        <taxon>Bacteria</taxon>
        <taxon>Pseudomonadati</taxon>
        <taxon>Planctomycetota</taxon>
        <taxon>Phycisphaerae</taxon>
        <taxon>Sedimentisphaerales</taxon>
        <taxon>Anaerobacaceae</taxon>
        <taxon>Anaerobaca</taxon>
    </lineage>
</organism>
<name>A0AAW6TSC4_9BACT</name>
<accession>A0AAW6TSC4</accession>
<evidence type="ECO:0000313" key="3">
    <source>
        <dbReference type="Proteomes" id="UP001431776"/>
    </source>
</evidence>
<dbReference type="EMBL" id="JASCXX010000001">
    <property type="protein sequence ID" value="MDI6447500.1"/>
    <property type="molecule type" value="Genomic_DNA"/>
</dbReference>
<keyword evidence="3" id="KW-1185">Reference proteome</keyword>
<feature type="region of interest" description="Disordered" evidence="1">
    <location>
        <begin position="1"/>
        <end position="20"/>
    </location>
</feature>
<reference evidence="2" key="1">
    <citation type="submission" date="2023-05" db="EMBL/GenBank/DDBJ databases">
        <title>Anaerotaeda fermentans gen. nov., sp. nov., a novel anaerobic planctomycete of the new family within the order Sedimentisphaerales isolated from Taman Peninsula, Russia.</title>
        <authorList>
            <person name="Khomyakova M.A."/>
            <person name="Merkel A.Y."/>
            <person name="Slobodkin A.I."/>
        </authorList>
    </citation>
    <scope>NUCLEOTIDE SEQUENCE</scope>
    <source>
        <strain evidence="2">M17dextr</strain>
    </source>
</reference>
<proteinExistence type="predicted"/>
<protein>
    <submittedName>
        <fullName evidence="2">Uncharacterized protein</fullName>
    </submittedName>
</protein>
<evidence type="ECO:0000256" key="1">
    <source>
        <dbReference type="SAM" id="MobiDB-lite"/>
    </source>
</evidence>